<keyword evidence="4" id="KW-1185">Reference proteome</keyword>
<gene>
    <name evidence="3" type="ORF">R3P38DRAFT_1096274</name>
</gene>
<keyword evidence="2" id="KW-0472">Membrane</keyword>
<reference evidence="3 4" key="1">
    <citation type="journal article" date="2024" name="J Genomics">
        <title>Draft genome sequencing and assembly of Favolaschia claudopus CIRM-BRFM 2984 isolated from oak limbs.</title>
        <authorList>
            <person name="Navarro D."/>
            <person name="Drula E."/>
            <person name="Chaduli D."/>
            <person name="Cazenave R."/>
            <person name="Ahrendt S."/>
            <person name="Wang J."/>
            <person name="Lipzen A."/>
            <person name="Daum C."/>
            <person name="Barry K."/>
            <person name="Grigoriev I.V."/>
            <person name="Favel A."/>
            <person name="Rosso M.N."/>
            <person name="Martin F."/>
        </authorList>
    </citation>
    <scope>NUCLEOTIDE SEQUENCE [LARGE SCALE GENOMIC DNA]</scope>
    <source>
        <strain evidence="3 4">CIRM-BRFM 2984</strain>
    </source>
</reference>
<feature type="compositionally biased region" description="Basic and acidic residues" evidence="1">
    <location>
        <begin position="112"/>
        <end position="127"/>
    </location>
</feature>
<keyword evidence="2" id="KW-1133">Transmembrane helix</keyword>
<comment type="caution">
    <text evidence="3">The sequence shown here is derived from an EMBL/GenBank/DDBJ whole genome shotgun (WGS) entry which is preliminary data.</text>
</comment>
<sequence>MPPTSSAIQISDSLKECGRASIIPACTTVCFIALLLVFYALALWDRWIALRSRESHQLQVRLNSRVQSRLYGAVGESSSSNPFARDSDPSAPEQPNYEGDNNHLKAPLIKIHPPDRSEISVPEREFP</sequence>
<protein>
    <submittedName>
        <fullName evidence="3">Uncharacterized protein</fullName>
    </submittedName>
</protein>
<dbReference type="Proteomes" id="UP001362999">
    <property type="component" value="Unassembled WGS sequence"/>
</dbReference>
<evidence type="ECO:0000256" key="1">
    <source>
        <dbReference type="SAM" id="MobiDB-lite"/>
    </source>
</evidence>
<evidence type="ECO:0000313" key="4">
    <source>
        <dbReference type="Proteomes" id="UP001362999"/>
    </source>
</evidence>
<proteinExistence type="predicted"/>
<evidence type="ECO:0000313" key="3">
    <source>
        <dbReference type="EMBL" id="KAK7023074.1"/>
    </source>
</evidence>
<keyword evidence="2" id="KW-0812">Transmembrane</keyword>
<dbReference type="AlphaFoldDB" id="A0AAW0BAQ1"/>
<name>A0AAW0BAQ1_9AGAR</name>
<feature type="transmembrane region" description="Helical" evidence="2">
    <location>
        <begin position="20"/>
        <end position="44"/>
    </location>
</feature>
<dbReference type="EMBL" id="JAWWNJ010000036">
    <property type="protein sequence ID" value="KAK7023074.1"/>
    <property type="molecule type" value="Genomic_DNA"/>
</dbReference>
<evidence type="ECO:0000256" key="2">
    <source>
        <dbReference type="SAM" id="Phobius"/>
    </source>
</evidence>
<organism evidence="3 4">
    <name type="scientific">Favolaschia claudopus</name>
    <dbReference type="NCBI Taxonomy" id="2862362"/>
    <lineage>
        <taxon>Eukaryota</taxon>
        <taxon>Fungi</taxon>
        <taxon>Dikarya</taxon>
        <taxon>Basidiomycota</taxon>
        <taxon>Agaricomycotina</taxon>
        <taxon>Agaricomycetes</taxon>
        <taxon>Agaricomycetidae</taxon>
        <taxon>Agaricales</taxon>
        <taxon>Marasmiineae</taxon>
        <taxon>Mycenaceae</taxon>
        <taxon>Favolaschia</taxon>
    </lineage>
</organism>
<accession>A0AAW0BAQ1</accession>
<feature type="region of interest" description="Disordered" evidence="1">
    <location>
        <begin position="73"/>
        <end position="127"/>
    </location>
</feature>